<keyword evidence="7" id="KW-0245">EGF-like domain</keyword>
<keyword evidence="2" id="KW-0732">Signal</keyword>
<feature type="domain" description="EGF-like" evidence="9">
    <location>
        <begin position="232"/>
        <end position="270"/>
    </location>
</feature>
<dbReference type="PANTHER" id="PTHR46093:SF16">
    <property type="entry name" value="MULTIPLE EGF-LIKE-DOMAINS 8"/>
    <property type="match status" value="1"/>
</dbReference>
<evidence type="ECO:0000256" key="1">
    <source>
        <dbReference type="ARBA" id="ARBA00022441"/>
    </source>
</evidence>
<dbReference type="InterPro" id="IPR009030">
    <property type="entry name" value="Growth_fac_rcpt_cys_sf"/>
</dbReference>
<dbReference type="SUPFAM" id="SSF57196">
    <property type="entry name" value="EGF/Laminin"/>
    <property type="match status" value="1"/>
</dbReference>
<dbReference type="SMART" id="SM00423">
    <property type="entry name" value="PSI"/>
    <property type="match status" value="2"/>
</dbReference>
<dbReference type="Proteomes" id="UP001266305">
    <property type="component" value="Unassembled WGS sequence"/>
</dbReference>
<proteinExistence type="predicted"/>
<evidence type="ECO:0000256" key="5">
    <source>
        <dbReference type="ARBA" id="ARBA00023180"/>
    </source>
</evidence>
<keyword evidence="4 8" id="KW-1015">Disulfide bond</keyword>
<keyword evidence="6 8" id="KW-0424">Laminin EGF-like domain</keyword>
<dbReference type="PROSITE" id="PS00010">
    <property type="entry name" value="ASX_HYDROXYL"/>
    <property type="match status" value="1"/>
</dbReference>
<evidence type="ECO:0000256" key="8">
    <source>
        <dbReference type="PROSITE-ProRule" id="PRU00460"/>
    </source>
</evidence>
<evidence type="ECO:0000313" key="12">
    <source>
        <dbReference type="Proteomes" id="UP001266305"/>
    </source>
</evidence>
<keyword evidence="3" id="KW-0677">Repeat</keyword>
<evidence type="ECO:0000256" key="2">
    <source>
        <dbReference type="ARBA" id="ARBA00022729"/>
    </source>
</evidence>
<evidence type="ECO:0000256" key="3">
    <source>
        <dbReference type="ARBA" id="ARBA00022737"/>
    </source>
</evidence>
<dbReference type="PANTHER" id="PTHR46093">
    <property type="entry name" value="ACYL-COA-BINDING DOMAIN-CONTAINING PROTEIN 5"/>
    <property type="match status" value="1"/>
</dbReference>
<dbReference type="InterPro" id="IPR000152">
    <property type="entry name" value="EGF-type_Asp/Asn_hydroxyl_site"/>
</dbReference>
<keyword evidence="5" id="KW-0325">Glycoprotein</keyword>
<dbReference type="PROSITE" id="PS50026">
    <property type="entry name" value="EGF_3"/>
    <property type="match status" value="1"/>
</dbReference>
<dbReference type="InterPro" id="IPR002049">
    <property type="entry name" value="LE_dom"/>
</dbReference>
<evidence type="ECO:0000256" key="4">
    <source>
        <dbReference type="ARBA" id="ARBA00023157"/>
    </source>
</evidence>
<dbReference type="CDD" id="cd00054">
    <property type="entry name" value="EGF_CA"/>
    <property type="match status" value="1"/>
</dbReference>
<dbReference type="Pfam" id="PF24973">
    <property type="entry name" value="EGF_LMN_ATRN"/>
    <property type="match status" value="1"/>
</dbReference>
<dbReference type="SMART" id="SM00181">
    <property type="entry name" value="EGF"/>
    <property type="match status" value="3"/>
</dbReference>
<evidence type="ECO:0000256" key="6">
    <source>
        <dbReference type="ARBA" id="ARBA00023292"/>
    </source>
</evidence>
<sequence>MPVESSPPLPCPTPCHLLPNCTSCLDSKGADGGWQHCVWSSSLQQVPHLARTRARRGPMQSCHSEDSQSSLYGTHQEVAEGFPIGAVSVAGGAEALVILRPSRGSEGELPPPIQWYLLEPKVESTAGPHETLETEPGKLPFHLSLGGIPSYLPLRCMAGGCGRLLRGPESCSLGCAQATQCALCLRRPHCGWCAWWGQDGGGRCMEGGLSGPRDGLTCGRPEASWAFLSCPPEDECANGHHDCNETQNCHDQPHGYECSCKTGYTMDNVTGLCRPVCAQGCVNGSCVEPDHCRCHFGFVGRNCSTECRCNRHSECAGVGARDHCLLCRNHTKGSHCEQCLPLFVGSAVGGGTCRPCHAFCRGNSHIENWVTEGPSEDEAVCVSCQNNSYGDKCESCLHGYFLLDGKCTKCQCNGHADTCNEQDGTGCPCQNNTETGTCQGSSPSDRRDCYKYQVRLQKRVMGLALWGSGLGEVARLVQD</sequence>
<reference evidence="11 12" key="1">
    <citation type="submission" date="2023-05" db="EMBL/GenBank/DDBJ databases">
        <title>B98-5 Cell Line De Novo Hybrid Assembly: An Optical Mapping Approach.</title>
        <authorList>
            <person name="Kananen K."/>
            <person name="Auerbach J.A."/>
            <person name="Kautto E."/>
            <person name="Blachly J.S."/>
        </authorList>
    </citation>
    <scope>NUCLEOTIDE SEQUENCE [LARGE SCALE GENOMIC DNA]</scope>
    <source>
        <strain evidence="11">B95-8</strain>
        <tissue evidence="11">Cell line</tissue>
    </source>
</reference>
<dbReference type="Gene3D" id="2.10.25.10">
    <property type="entry name" value="Laminin"/>
    <property type="match status" value="2"/>
</dbReference>
<protein>
    <submittedName>
        <fullName evidence="11">Multiple epidermal growth factor-like domains protein 8</fullName>
    </submittedName>
</protein>
<dbReference type="SUPFAM" id="SSF57184">
    <property type="entry name" value="Growth factor receptor domain"/>
    <property type="match status" value="1"/>
</dbReference>
<dbReference type="PROSITE" id="PS50027">
    <property type="entry name" value="EGF_LAM_2"/>
    <property type="match status" value="1"/>
</dbReference>
<evidence type="ECO:0000259" key="9">
    <source>
        <dbReference type="PROSITE" id="PS50026"/>
    </source>
</evidence>
<name>A0ABQ9TW07_SAGOE</name>
<gene>
    <name evidence="11" type="primary">MEGF8_4</name>
    <name evidence="11" type="ORF">P7K49_034490</name>
</gene>
<feature type="disulfide bond" evidence="8">
    <location>
        <begin position="339"/>
        <end position="353"/>
    </location>
</feature>
<dbReference type="PROSITE" id="PS01248">
    <property type="entry name" value="EGF_LAM_1"/>
    <property type="match status" value="1"/>
</dbReference>
<dbReference type="InterPro" id="IPR056863">
    <property type="entry name" value="LMN_ATRN_NET-like_EGF"/>
</dbReference>
<evidence type="ECO:0000256" key="7">
    <source>
        <dbReference type="PROSITE-ProRule" id="PRU00076"/>
    </source>
</evidence>
<comment type="caution">
    <text evidence="7">Lacks conserved residue(s) required for the propagation of feature annotation.</text>
</comment>
<keyword evidence="1" id="KW-0880">Kelch repeat</keyword>
<evidence type="ECO:0000313" key="11">
    <source>
        <dbReference type="EMBL" id="KAK2088583.1"/>
    </source>
</evidence>
<evidence type="ECO:0000259" key="10">
    <source>
        <dbReference type="PROSITE" id="PS50027"/>
    </source>
</evidence>
<dbReference type="InterPro" id="IPR016201">
    <property type="entry name" value="PSI"/>
</dbReference>
<dbReference type="EMBL" id="JASSZA010000019">
    <property type="protein sequence ID" value="KAK2088583.1"/>
    <property type="molecule type" value="Genomic_DNA"/>
</dbReference>
<dbReference type="PROSITE" id="PS00022">
    <property type="entry name" value="EGF_1"/>
    <property type="match status" value="1"/>
</dbReference>
<feature type="disulfide bond" evidence="8">
    <location>
        <begin position="327"/>
        <end position="336"/>
    </location>
</feature>
<comment type="caution">
    <text evidence="11">The sequence shown here is derived from an EMBL/GenBank/DDBJ whole genome shotgun (WGS) entry which is preliminary data.</text>
</comment>
<organism evidence="11 12">
    <name type="scientific">Saguinus oedipus</name>
    <name type="common">Cotton-top tamarin</name>
    <name type="synonym">Oedipomidas oedipus</name>
    <dbReference type="NCBI Taxonomy" id="9490"/>
    <lineage>
        <taxon>Eukaryota</taxon>
        <taxon>Metazoa</taxon>
        <taxon>Chordata</taxon>
        <taxon>Craniata</taxon>
        <taxon>Vertebrata</taxon>
        <taxon>Euteleostomi</taxon>
        <taxon>Mammalia</taxon>
        <taxon>Eutheria</taxon>
        <taxon>Euarchontoglires</taxon>
        <taxon>Primates</taxon>
        <taxon>Haplorrhini</taxon>
        <taxon>Platyrrhini</taxon>
        <taxon>Cebidae</taxon>
        <taxon>Callitrichinae</taxon>
        <taxon>Saguinus</taxon>
    </lineage>
</organism>
<keyword evidence="12" id="KW-1185">Reference proteome</keyword>
<accession>A0ABQ9TW07</accession>
<dbReference type="InterPro" id="IPR000742">
    <property type="entry name" value="EGF"/>
</dbReference>
<feature type="domain" description="Laminin EGF-like" evidence="10">
    <location>
        <begin position="307"/>
        <end position="355"/>
    </location>
</feature>